<dbReference type="Pfam" id="PF14534">
    <property type="entry name" value="DUF4440"/>
    <property type="match status" value="1"/>
</dbReference>
<name>A0A2N0ZKT9_9BACI</name>
<proteinExistence type="predicted"/>
<evidence type="ECO:0000259" key="1">
    <source>
        <dbReference type="Pfam" id="PF14534"/>
    </source>
</evidence>
<sequence length="119" mass="14040">MSYKNALKEYIDATNTHDFDNVKLLLHPDAIYWFTDRSCTTIKEIGKYFNHTWRVIKDEVYSATDIQWIAVDQTVATCIYTYHYNGYLNGEYISGSGRATNVFTFVENEWKLIHEHLSR</sequence>
<dbReference type="SUPFAM" id="SSF54427">
    <property type="entry name" value="NTF2-like"/>
    <property type="match status" value="1"/>
</dbReference>
<comment type="caution">
    <text evidence="2">The sequence shown here is derived from an EMBL/GenBank/DDBJ whole genome shotgun (WGS) entry which is preliminary data.</text>
</comment>
<keyword evidence="3" id="KW-1185">Reference proteome</keyword>
<dbReference type="Gene3D" id="3.10.450.50">
    <property type="match status" value="1"/>
</dbReference>
<feature type="domain" description="DUF4440" evidence="1">
    <location>
        <begin position="7"/>
        <end position="112"/>
    </location>
</feature>
<dbReference type="InterPro" id="IPR027843">
    <property type="entry name" value="DUF4440"/>
</dbReference>
<protein>
    <submittedName>
        <fullName evidence="2">Nuclear transport factor 2 family protein</fullName>
    </submittedName>
</protein>
<accession>A0A2N0ZKT9</accession>
<evidence type="ECO:0000313" key="2">
    <source>
        <dbReference type="EMBL" id="PKG30132.1"/>
    </source>
</evidence>
<dbReference type="InterPro" id="IPR032710">
    <property type="entry name" value="NTF2-like_dom_sf"/>
</dbReference>
<gene>
    <name evidence="2" type="ORF">CWS20_03830</name>
</gene>
<dbReference type="RefSeq" id="WP_066200079.1">
    <property type="nucleotide sequence ID" value="NZ_JAFDQP010000002.1"/>
</dbReference>
<dbReference type="Proteomes" id="UP000233343">
    <property type="component" value="Unassembled WGS sequence"/>
</dbReference>
<dbReference type="AlphaFoldDB" id="A0A2N0ZKT9"/>
<reference evidence="2 3" key="1">
    <citation type="journal article" date="2010" name="Int. J. Syst. Evol. Microbiol.">
        <title>Bacillus horneckiae sp. nov., isolated from a spacecraft-assembly clean room.</title>
        <authorList>
            <person name="Vaishampayan P."/>
            <person name="Probst A."/>
            <person name="Krishnamurthi S."/>
            <person name="Ghosh S."/>
            <person name="Osman S."/>
            <person name="McDowall A."/>
            <person name="Ruckmani A."/>
            <person name="Mayilraj S."/>
            <person name="Venkateswaran K."/>
        </authorList>
    </citation>
    <scope>NUCLEOTIDE SEQUENCE [LARGE SCALE GENOMIC DNA]</scope>
    <source>
        <strain evidence="3">1PO1SC</strain>
    </source>
</reference>
<evidence type="ECO:0000313" key="3">
    <source>
        <dbReference type="Proteomes" id="UP000233343"/>
    </source>
</evidence>
<organism evidence="2 3">
    <name type="scientific">Cytobacillus horneckiae</name>
    <dbReference type="NCBI Taxonomy" id="549687"/>
    <lineage>
        <taxon>Bacteria</taxon>
        <taxon>Bacillati</taxon>
        <taxon>Bacillota</taxon>
        <taxon>Bacilli</taxon>
        <taxon>Bacillales</taxon>
        <taxon>Bacillaceae</taxon>
        <taxon>Cytobacillus</taxon>
    </lineage>
</organism>
<dbReference type="EMBL" id="PISD01000008">
    <property type="protein sequence ID" value="PKG30132.1"/>
    <property type="molecule type" value="Genomic_DNA"/>
</dbReference>